<feature type="compositionally biased region" description="Polar residues" evidence="1">
    <location>
        <begin position="57"/>
        <end position="66"/>
    </location>
</feature>
<dbReference type="GO" id="GO:0008270">
    <property type="term" value="F:zinc ion binding"/>
    <property type="evidence" value="ECO:0007669"/>
    <property type="project" value="InterPro"/>
</dbReference>
<dbReference type="PROSITE" id="PS50048">
    <property type="entry name" value="ZN2_CY6_FUNGAL_2"/>
    <property type="match status" value="1"/>
</dbReference>
<evidence type="ECO:0000259" key="2">
    <source>
        <dbReference type="PROSITE" id="PS50048"/>
    </source>
</evidence>
<comment type="caution">
    <text evidence="3">The sequence shown here is derived from an EMBL/GenBank/DDBJ whole genome shotgun (WGS) entry which is preliminary data.</text>
</comment>
<protein>
    <submittedName>
        <fullName evidence="3">Fungal zn, 2-cys(6) binuclear cluster domain protein</fullName>
    </submittedName>
</protein>
<sequence>MSYSSSASCVTCNTRNKKCDGTRSPTGCQRCAQARISCGGYLDTSLRISRLKHNVRENQPYTSPTHHSYPENSDEIPDSMTPSTDPSPLDDTPASVKNSYFASATPYREHLGYPTPPQDISTHTGCLHIPYASPPVNCTSILSTGPIPLADQISKTIQLQMVVPSQANLTDSMFYITQSKPIPPLAPESPDPRPGASNGPSSGGEHTSNPQGESFVTQRTSSSPRLRTEPTVQWPASYLSSESEPEDFENIEARLLNGLAPDRQVESNTLPFIVHSCKSFTS</sequence>
<reference evidence="3 4" key="1">
    <citation type="submission" date="2013-12" db="EMBL/GenBank/DDBJ databases">
        <authorList>
            <person name="Cubeta M."/>
            <person name="Pakala S."/>
            <person name="Fedorova N."/>
            <person name="Thomas E."/>
            <person name="Dean R."/>
            <person name="Jabaji S."/>
            <person name="Neate S."/>
            <person name="Toda T."/>
            <person name="Tavantzis S."/>
            <person name="Vilgalys R."/>
            <person name="Bharathan N."/>
            <person name="Pakala S."/>
            <person name="Losada L.S."/>
            <person name="Zafar N."/>
            <person name="Nierman W."/>
        </authorList>
    </citation>
    <scope>NUCLEOTIDE SEQUENCE [LARGE SCALE GENOMIC DNA]</scope>
    <source>
        <strain evidence="3 4">123E</strain>
    </source>
</reference>
<feature type="compositionally biased region" description="Polar residues" evidence="1">
    <location>
        <begin position="198"/>
        <end position="225"/>
    </location>
</feature>
<dbReference type="InterPro" id="IPR001138">
    <property type="entry name" value="Zn2Cys6_DnaBD"/>
</dbReference>
<dbReference type="GO" id="GO:0000981">
    <property type="term" value="F:DNA-binding transcription factor activity, RNA polymerase II-specific"/>
    <property type="evidence" value="ECO:0007669"/>
    <property type="project" value="InterPro"/>
</dbReference>
<feature type="compositionally biased region" description="Pro residues" evidence="1">
    <location>
        <begin position="181"/>
        <end position="193"/>
    </location>
</feature>
<gene>
    <name evidence="3" type="ORF">V565_076250</name>
</gene>
<keyword evidence="4" id="KW-1185">Reference proteome</keyword>
<feature type="region of interest" description="Disordered" evidence="1">
    <location>
        <begin position="179"/>
        <end position="247"/>
    </location>
</feature>
<evidence type="ECO:0000313" key="3">
    <source>
        <dbReference type="EMBL" id="KEP50633.1"/>
    </source>
</evidence>
<accession>A0A074S152</accession>
<name>A0A074S152_9AGAM</name>
<dbReference type="SMART" id="SM00066">
    <property type="entry name" value="GAL4"/>
    <property type="match status" value="1"/>
</dbReference>
<dbReference type="EMBL" id="AZST01000235">
    <property type="protein sequence ID" value="KEP50633.1"/>
    <property type="molecule type" value="Genomic_DNA"/>
</dbReference>
<dbReference type="Proteomes" id="UP000027456">
    <property type="component" value="Unassembled WGS sequence"/>
</dbReference>
<dbReference type="HOGENOM" id="CLU_987485_0_0_1"/>
<feature type="compositionally biased region" description="Low complexity" evidence="1">
    <location>
        <begin position="78"/>
        <end position="95"/>
    </location>
</feature>
<evidence type="ECO:0000313" key="4">
    <source>
        <dbReference type="Proteomes" id="UP000027456"/>
    </source>
</evidence>
<dbReference type="Pfam" id="PF00172">
    <property type="entry name" value="Zn_clus"/>
    <property type="match status" value="1"/>
</dbReference>
<dbReference type="InterPro" id="IPR036864">
    <property type="entry name" value="Zn2-C6_fun-type_DNA-bd_sf"/>
</dbReference>
<proteinExistence type="predicted"/>
<feature type="region of interest" description="Disordered" evidence="1">
    <location>
        <begin position="54"/>
        <end position="96"/>
    </location>
</feature>
<dbReference type="SUPFAM" id="SSF57701">
    <property type="entry name" value="Zn2/Cys6 DNA-binding domain"/>
    <property type="match status" value="1"/>
</dbReference>
<organism evidence="3 4">
    <name type="scientific">Rhizoctonia solani 123E</name>
    <dbReference type="NCBI Taxonomy" id="1423351"/>
    <lineage>
        <taxon>Eukaryota</taxon>
        <taxon>Fungi</taxon>
        <taxon>Dikarya</taxon>
        <taxon>Basidiomycota</taxon>
        <taxon>Agaricomycotina</taxon>
        <taxon>Agaricomycetes</taxon>
        <taxon>Cantharellales</taxon>
        <taxon>Ceratobasidiaceae</taxon>
        <taxon>Rhizoctonia</taxon>
    </lineage>
</organism>
<evidence type="ECO:0000256" key="1">
    <source>
        <dbReference type="SAM" id="MobiDB-lite"/>
    </source>
</evidence>
<dbReference type="AlphaFoldDB" id="A0A074S152"/>
<feature type="domain" description="Zn(2)-C6 fungal-type" evidence="2">
    <location>
        <begin position="8"/>
        <end position="38"/>
    </location>
</feature>